<keyword evidence="2" id="KW-1185">Reference proteome</keyword>
<proteinExistence type="predicted"/>
<reference evidence="1 2" key="1">
    <citation type="journal article" date="2022" name="Nat. Genet.">
        <title>Improved pea reference genome and pan-genome highlight genomic features and evolutionary characteristics.</title>
        <authorList>
            <person name="Yang T."/>
            <person name="Liu R."/>
            <person name="Luo Y."/>
            <person name="Hu S."/>
            <person name="Wang D."/>
            <person name="Wang C."/>
            <person name="Pandey M.K."/>
            <person name="Ge S."/>
            <person name="Xu Q."/>
            <person name="Li N."/>
            <person name="Li G."/>
            <person name="Huang Y."/>
            <person name="Saxena R.K."/>
            <person name="Ji Y."/>
            <person name="Li M."/>
            <person name="Yan X."/>
            <person name="He Y."/>
            <person name="Liu Y."/>
            <person name="Wang X."/>
            <person name="Xiang C."/>
            <person name="Varshney R.K."/>
            <person name="Ding H."/>
            <person name="Gao S."/>
            <person name="Zong X."/>
        </authorList>
    </citation>
    <scope>NUCLEOTIDE SEQUENCE [LARGE SCALE GENOMIC DNA]</scope>
    <source>
        <strain evidence="1 2">cv. Zhongwan 6</strain>
    </source>
</reference>
<organism evidence="1 2">
    <name type="scientific">Pisum sativum</name>
    <name type="common">Garden pea</name>
    <name type="synonym">Lathyrus oleraceus</name>
    <dbReference type="NCBI Taxonomy" id="3888"/>
    <lineage>
        <taxon>Eukaryota</taxon>
        <taxon>Viridiplantae</taxon>
        <taxon>Streptophyta</taxon>
        <taxon>Embryophyta</taxon>
        <taxon>Tracheophyta</taxon>
        <taxon>Spermatophyta</taxon>
        <taxon>Magnoliopsida</taxon>
        <taxon>eudicotyledons</taxon>
        <taxon>Gunneridae</taxon>
        <taxon>Pentapetalae</taxon>
        <taxon>rosids</taxon>
        <taxon>fabids</taxon>
        <taxon>Fabales</taxon>
        <taxon>Fabaceae</taxon>
        <taxon>Papilionoideae</taxon>
        <taxon>50 kb inversion clade</taxon>
        <taxon>NPAAA clade</taxon>
        <taxon>Hologalegina</taxon>
        <taxon>IRL clade</taxon>
        <taxon>Fabeae</taxon>
        <taxon>Lathyrus</taxon>
    </lineage>
</organism>
<name>A0A9D5AAL8_PEA</name>
<evidence type="ECO:0000313" key="1">
    <source>
        <dbReference type="EMBL" id="KAI5404227.1"/>
    </source>
</evidence>
<dbReference type="Gramene" id="Psat05G0139600-T1">
    <property type="protein sequence ID" value="KAI5404227.1"/>
    <property type="gene ID" value="KIW84_051396"/>
</dbReference>
<sequence length="116" mass="13211">MGVDEAIKELNALDFEVANVGGLDVEVMASKRSLASNEVWHSSFLKESMSLLEKHFSLEEIKIVIWHGDGDKSLSPDGFNLNFYRACWDIMMDDLLKVVEAFYHVDRVPKVLPLRL</sequence>
<accession>A0A9D5AAL8</accession>
<dbReference type="Proteomes" id="UP001058974">
    <property type="component" value="Chromosome 5"/>
</dbReference>
<comment type="caution">
    <text evidence="1">The sequence shown here is derived from an EMBL/GenBank/DDBJ whole genome shotgun (WGS) entry which is preliminary data.</text>
</comment>
<dbReference type="AlphaFoldDB" id="A0A9D5AAL8"/>
<evidence type="ECO:0000313" key="2">
    <source>
        <dbReference type="Proteomes" id="UP001058974"/>
    </source>
</evidence>
<dbReference type="EMBL" id="JAMSHJ010000005">
    <property type="protein sequence ID" value="KAI5404227.1"/>
    <property type="molecule type" value="Genomic_DNA"/>
</dbReference>
<protein>
    <submittedName>
        <fullName evidence="1">Uncharacterized protein</fullName>
    </submittedName>
</protein>
<gene>
    <name evidence="1" type="ORF">KIW84_051396</name>
</gene>